<dbReference type="RefSeq" id="WP_078815544.1">
    <property type="nucleotide sequence ID" value="NZ_FUYE01000019.1"/>
</dbReference>
<dbReference type="OrthoDB" id="7391735at2"/>
<dbReference type="Pfam" id="PF03692">
    <property type="entry name" value="CxxCxxCC"/>
    <property type="match status" value="1"/>
</dbReference>
<name>A0A1T4YW90_9BACT</name>
<accession>A0A1T4YW90</accession>
<dbReference type="AlphaFoldDB" id="A0A1T4YW90"/>
<dbReference type="Proteomes" id="UP000190774">
    <property type="component" value="Unassembled WGS sequence"/>
</dbReference>
<dbReference type="STRING" id="48467.SAMN02745166_04408"/>
<gene>
    <name evidence="1" type="ORF">SAMN02745166_04408</name>
</gene>
<organism evidence="1 2">
    <name type="scientific">Prosthecobacter debontii</name>
    <dbReference type="NCBI Taxonomy" id="48467"/>
    <lineage>
        <taxon>Bacteria</taxon>
        <taxon>Pseudomonadati</taxon>
        <taxon>Verrucomicrobiota</taxon>
        <taxon>Verrucomicrobiia</taxon>
        <taxon>Verrucomicrobiales</taxon>
        <taxon>Verrucomicrobiaceae</taxon>
        <taxon>Prosthecobacter</taxon>
    </lineage>
</organism>
<evidence type="ECO:0000313" key="1">
    <source>
        <dbReference type="EMBL" id="SKB06040.1"/>
    </source>
</evidence>
<keyword evidence="2" id="KW-1185">Reference proteome</keyword>
<reference evidence="2" key="1">
    <citation type="submission" date="2017-02" db="EMBL/GenBank/DDBJ databases">
        <authorList>
            <person name="Varghese N."/>
            <person name="Submissions S."/>
        </authorList>
    </citation>
    <scope>NUCLEOTIDE SEQUENCE [LARGE SCALE GENOMIC DNA]</scope>
    <source>
        <strain evidence="2">ATCC 700200</strain>
    </source>
</reference>
<evidence type="ECO:0000313" key="2">
    <source>
        <dbReference type="Proteomes" id="UP000190774"/>
    </source>
</evidence>
<protein>
    <submittedName>
        <fullName evidence="1">Uncharacterized protein</fullName>
    </submittedName>
</protein>
<proteinExistence type="predicted"/>
<dbReference type="EMBL" id="FUYE01000019">
    <property type="protein sequence ID" value="SKB06040.1"/>
    <property type="molecule type" value="Genomic_DNA"/>
</dbReference>
<dbReference type="InterPro" id="IPR005358">
    <property type="entry name" value="Puta_zinc/iron-chelating_dom"/>
</dbReference>
<sequence>MLSPAVTEAASRLCLACGMCCNGVLFHIVRLQPTDSVKALEKMGMKLSRKKTEPYFNQPCRFLQGCTCQVYEHRPTRCRLFECQQIHGLAAGQITEAEALIVIRQTQEAVARVERLLSERGNTATERPLMERFRETRQESGEPDLPLVEEMQRVNELLNQHFRTTPIPWWDS</sequence>